<keyword evidence="1" id="KW-0175">Coiled coil</keyword>
<reference evidence="2 3" key="1">
    <citation type="submission" date="2013-02" db="EMBL/GenBank/DDBJ databases">
        <title>The Genome Annotation of Plasmodium falciparum Tanzania (2000708).</title>
        <authorList>
            <consortium name="The Broad Institute Genome Sequencing Platform"/>
            <consortium name="The Broad Institute Genome Sequencing Center for Infectious Disease"/>
            <person name="Neafsey D."/>
            <person name="Hoffman S."/>
            <person name="Volkman S."/>
            <person name="Rosenthal P."/>
            <person name="Walker B."/>
            <person name="Young S.K."/>
            <person name="Zeng Q."/>
            <person name="Gargeya S."/>
            <person name="Fitzgerald M."/>
            <person name="Haas B."/>
            <person name="Abouelleil A."/>
            <person name="Allen A.W."/>
            <person name="Alvarado L."/>
            <person name="Arachchi H.M."/>
            <person name="Berlin A.M."/>
            <person name="Chapman S.B."/>
            <person name="Gainer-Dewar J."/>
            <person name="Goldberg J."/>
            <person name="Griggs A."/>
            <person name="Gujja S."/>
            <person name="Hansen M."/>
            <person name="Howarth C."/>
            <person name="Imamovic A."/>
            <person name="Ireland A."/>
            <person name="Larimer J."/>
            <person name="McCowan C."/>
            <person name="Murphy C."/>
            <person name="Pearson M."/>
            <person name="Poon T.W."/>
            <person name="Priest M."/>
            <person name="Roberts A."/>
            <person name="Saif S."/>
            <person name="Shea T."/>
            <person name="Sisk P."/>
            <person name="Sykes S."/>
            <person name="Wortman J."/>
            <person name="Nusbaum C."/>
            <person name="Birren B."/>
        </authorList>
    </citation>
    <scope>NUCLEOTIDE SEQUENCE [LARGE SCALE GENOMIC DNA]</scope>
    <source>
        <strain evidence="3">Tanzania (2000708)</strain>
    </source>
</reference>
<dbReference type="eggNOG" id="ENOG502TMWT">
    <property type="taxonomic scope" value="Eukaryota"/>
</dbReference>
<dbReference type="OrthoDB" id="378720at2759"/>
<name>A0A024WC68_PLAFA</name>
<accession>A0A024WC68</accession>
<sequence>MSYGWLTESTIYKKKEEIIELSKDKLSKENKNNKKNENSIDKLNSIVDSYLQNIKQNKKNEIGKKKISYHEKLYKDKNEGVDKRIEQDKKSLSIKKQIKKKKKKYEELKQKGLNDINCLVNFEAKQQAECELEEIRKLKEMEKGKQK</sequence>
<protein>
    <submittedName>
        <fullName evidence="2">Uncharacterized protein</fullName>
    </submittedName>
</protein>
<dbReference type="EMBL" id="KI926339">
    <property type="protein sequence ID" value="ETW37826.1"/>
    <property type="molecule type" value="Genomic_DNA"/>
</dbReference>
<gene>
    <name evidence="2" type="ORF">PFTANZ_01476</name>
</gene>
<feature type="coiled-coil region" evidence="1">
    <location>
        <begin position="91"/>
        <end position="145"/>
    </location>
</feature>
<reference evidence="2 3" key="2">
    <citation type="submission" date="2013-02" db="EMBL/GenBank/DDBJ databases">
        <title>The Genome Sequence of Plasmodium falciparum Tanzania (2000708).</title>
        <authorList>
            <consortium name="The Broad Institute Genome Sequencing Platform"/>
            <consortium name="The Broad Institute Genome Sequencing Center for Infectious Disease"/>
            <person name="Neafsey D."/>
            <person name="Cheeseman I."/>
            <person name="Volkman S."/>
            <person name="Adams J."/>
            <person name="Walker B."/>
            <person name="Young S.K."/>
            <person name="Zeng Q."/>
            <person name="Gargeya S."/>
            <person name="Fitzgerald M."/>
            <person name="Haas B."/>
            <person name="Abouelleil A."/>
            <person name="Alvarado L."/>
            <person name="Arachchi H.M."/>
            <person name="Berlin A.M."/>
            <person name="Chapman S.B."/>
            <person name="Dewar J."/>
            <person name="Goldberg J."/>
            <person name="Griggs A."/>
            <person name="Gujja S."/>
            <person name="Hansen M."/>
            <person name="Howarth C."/>
            <person name="Imamovic A."/>
            <person name="Larimer J."/>
            <person name="McCowan C."/>
            <person name="Murphy C."/>
            <person name="Neiman D."/>
            <person name="Pearson M."/>
            <person name="Priest M."/>
            <person name="Roberts A."/>
            <person name="Saif S."/>
            <person name="Shea T."/>
            <person name="Sisk P."/>
            <person name="Sykes S."/>
            <person name="Wortman J."/>
            <person name="Nusbaum C."/>
            <person name="Birren B."/>
        </authorList>
    </citation>
    <scope>NUCLEOTIDE SEQUENCE [LARGE SCALE GENOMIC DNA]</scope>
    <source>
        <strain evidence="3">Tanzania (2000708)</strain>
    </source>
</reference>
<evidence type="ECO:0000313" key="2">
    <source>
        <dbReference type="EMBL" id="ETW37826.1"/>
    </source>
</evidence>
<organism evidence="2 3">
    <name type="scientific">Plasmodium falciparum Tanzania</name>
    <name type="common">2000708</name>
    <dbReference type="NCBI Taxonomy" id="1036725"/>
    <lineage>
        <taxon>Eukaryota</taxon>
        <taxon>Sar</taxon>
        <taxon>Alveolata</taxon>
        <taxon>Apicomplexa</taxon>
        <taxon>Aconoidasida</taxon>
        <taxon>Haemosporida</taxon>
        <taxon>Plasmodiidae</taxon>
        <taxon>Plasmodium</taxon>
        <taxon>Plasmodium (Laverania)</taxon>
    </lineage>
</organism>
<proteinExistence type="predicted"/>
<dbReference type="Proteomes" id="UP000030708">
    <property type="component" value="Unassembled WGS sequence"/>
</dbReference>
<evidence type="ECO:0000256" key="1">
    <source>
        <dbReference type="SAM" id="Coils"/>
    </source>
</evidence>
<evidence type="ECO:0000313" key="3">
    <source>
        <dbReference type="Proteomes" id="UP000030708"/>
    </source>
</evidence>
<dbReference type="AlphaFoldDB" id="A0A024WC68"/>